<keyword evidence="3" id="KW-1185">Reference proteome</keyword>
<comment type="caution">
    <text evidence="2">The sequence shown here is derived from an EMBL/GenBank/DDBJ whole genome shotgun (WGS) entry which is preliminary data.</text>
</comment>
<dbReference type="PANTHER" id="PTHR38690">
    <property type="entry name" value="PROTEASE-RELATED"/>
    <property type="match status" value="1"/>
</dbReference>
<dbReference type="Proteomes" id="UP001165293">
    <property type="component" value="Unassembled WGS sequence"/>
</dbReference>
<gene>
    <name evidence="2" type="ORF">LK996_15965</name>
</gene>
<dbReference type="RefSeq" id="WP_230528364.1">
    <property type="nucleotide sequence ID" value="NZ_JAJGAK010000005.1"/>
</dbReference>
<dbReference type="InterPro" id="IPR011836">
    <property type="entry name" value="YhdP"/>
</dbReference>
<evidence type="ECO:0000313" key="3">
    <source>
        <dbReference type="Proteomes" id="UP001165293"/>
    </source>
</evidence>
<accession>A0ABS8JLS2</accession>
<evidence type="ECO:0000259" key="1">
    <source>
        <dbReference type="Pfam" id="PF13116"/>
    </source>
</evidence>
<feature type="domain" description="YhdP central" evidence="1">
    <location>
        <begin position="2"/>
        <end position="1240"/>
    </location>
</feature>
<name>A0ABS8JLS2_9GAMM</name>
<organism evidence="2 3">
    <name type="scientific">Noviluteimonas lactosilytica</name>
    <dbReference type="NCBI Taxonomy" id="2888523"/>
    <lineage>
        <taxon>Bacteria</taxon>
        <taxon>Pseudomonadati</taxon>
        <taxon>Pseudomonadota</taxon>
        <taxon>Gammaproteobacteria</taxon>
        <taxon>Lysobacterales</taxon>
        <taxon>Lysobacteraceae</taxon>
        <taxon>Noviluteimonas</taxon>
    </lineage>
</organism>
<reference evidence="2" key="1">
    <citation type="submission" date="2021-10" db="EMBL/GenBank/DDBJ databases">
        <authorList>
            <person name="Lyu M."/>
            <person name="Wang X."/>
            <person name="Meng X."/>
            <person name="Xu K."/>
        </authorList>
    </citation>
    <scope>NUCLEOTIDE SEQUENCE</scope>
    <source>
        <strain evidence="2">A6</strain>
    </source>
</reference>
<dbReference type="InterPro" id="IPR025263">
    <property type="entry name" value="YhdP_central"/>
</dbReference>
<sequence>MVVLIFVALLVGVAKQLLPIVEQHPDKIAAWLSERAGRPVHFAKVESAWTRRGPLLRLDDLRLGDGAQSIAIGDTEMLVSLYGGLLPGGTFSELRLRGLDLTVERANDGQWSVRGLPGQQQPGGDPFAALERLGELQIIGGRLRVVAPTFGIDARVPRIDLRLRVEGDRIRSGMRAWMRPGVSPLDAALDFDRKAGDGHAYAGAKQADLAAWAPLLHVMGVAIDAGHGRAQAWAELRDHRVASVTADALLDDVALRGAPLRDASGVHTPQARFGHVEMRARLQQKNGEYRFDAPLLRIDAGGSKQTLDGLLLVAGKRWGLRADRVDAGPLLAAAALSDSMDAGLRRWLLLAKPQAVLQGVQVVGAQGGAMQAHGTLSGVGFTPVGNAPGLRNLTGRITADANGFAFVADPKATVDFDWPAGFAMVHPLTLTGRIAGWREGAGWRFGTDSLKVRGANFGVLARGGMWFQNDGTRPWIDIAAELDDAPVPAGKGFLVRHLMPDGTERWLDAALQAGTLHAGRAIVSGDLDDWPFLHENGLFRADAQLVDATLEFSQEWPAAEHLNGAISFVGNGFTVDGSASLAGVNVPHIRAGIASFREAELTVVAEGASDASKLVDLLRHSPLNKEHGETLANIDANGPANVTFDMLLPFHDKIAGHSKGTVELSGARLREKRWNLAFDDVRGKAEFGDGGFAANNLAVRHEGQPGTLGLRAGTQFVRDKAQAFEADMATSMDAKALVDRAGNLEWLRSYIDGRSTWTVAVAIPKASGKTVPPSKLTLRSNLVGTSLDLPAPLRKNAPVSLPTTIEADLPMGEGEVRVSFANLAALRTRTRGNQTGLRVVLGSDRVDEAPPASGLIATGHAASLELVDWIGLAQSGKGNDPNAGGMPLRRIDLRTDRLMLLGGVFPDARVQVTPGTNAANVVVSGPALAGTAVIPDAEGGTISGRMEKAHWRAPPKPANATAAVATPPVPDAHPIDPASIPPLSFDIADLRVNALSLGKATVRTRPTTAGMRFETLQTQSPQHRLGVTGEWNGMGAAARTRLGLQIDSEDFGALMEGLGFGGQLSSGKGMAKFDATWPGSPREFGARGVEGTLALDVKQGTLLEIEPGAGRVLGLLSIAQLPRRMLLDFRDFYSKGLAFNRIDGHVRLVQGMARTDDLTIDSPAAQIEIRGAANLTAQTFDQTVEVIPRAGNLLTVAGAIAGGPVGAAIGAAANAVLNKPIGQLTAKTYRVTGPWKDPKVEVTKKPATADGSPNG</sequence>
<protein>
    <submittedName>
        <fullName evidence="2">TIGR02099 family protein</fullName>
    </submittedName>
</protein>
<evidence type="ECO:0000313" key="2">
    <source>
        <dbReference type="EMBL" id="MCC8364568.1"/>
    </source>
</evidence>
<dbReference type="EMBL" id="JAJGAK010000005">
    <property type="protein sequence ID" value="MCC8364568.1"/>
    <property type="molecule type" value="Genomic_DNA"/>
</dbReference>
<dbReference type="NCBIfam" id="TIGR02099">
    <property type="entry name" value="YhdP family protein"/>
    <property type="match status" value="1"/>
</dbReference>
<dbReference type="PANTHER" id="PTHR38690:SF1">
    <property type="entry name" value="PROTEASE"/>
    <property type="match status" value="1"/>
</dbReference>
<dbReference type="Pfam" id="PF13116">
    <property type="entry name" value="YhdP"/>
    <property type="match status" value="1"/>
</dbReference>
<proteinExistence type="predicted"/>